<dbReference type="KEGG" id="ztr:MYCGRDRAFT_103434"/>
<keyword evidence="2" id="KW-1185">Reference proteome</keyword>
<proteinExistence type="predicted"/>
<dbReference type="AlphaFoldDB" id="F9X3A1"/>
<dbReference type="EMBL" id="CM001197">
    <property type="protein sequence ID" value="EGP90130.1"/>
    <property type="molecule type" value="Genomic_DNA"/>
</dbReference>
<evidence type="ECO:0000313" key="2">
    <source>
        <dbReference type="Proteomes" id="UP000008062"/>
    </source>
</evidence>
<accession>F9X3A1</accession>
<reference evidence="1 2" key="1">
    <citation type="journal article" date="2011" name="PLoS Genet.">
        <title>Finished genome of the fungal wheat pathogen Mycosphaerella graminicola reveals dispensome structure, chromosome plasticity, and stealth pathogenesis.</title>
        <authorList>
            <person name="Goodwin S.B."/>
            <person name="Ben M'barek S."/>
            <person name="Dhillon B."/>
            <person name="Wittenberg A.H.J."/>
            <person name="Crane C.F."/>
            <person name="Hane J.K."/>
            <person name="Foster A.J."/>
            <person name="Van der Lee T.A.J."/>
            <person name="Grimwood J."/>
            <person name="Aerts A."/>
            <person name="Antoniw J."/>
            <person name="Bailey A."/>
            <person name="Bluhm B."/>
            <person name="Bowler J."/>
            <person name="Bristow J."/>
            <person name="van der Burgt A."/>
            <person name="Canto-Canche B."/>
            <person name="Churchill A.C.L."/>
            <person name="Conde-Ferraez L."/>
            <person name="Cools H.J."/>
            <person name="Coutinho P.M."/>
            <person name="Csukai M."/>
            <person name="Dehal P."/>
            <person name="De Wit P."/>
            <person name="Donzelli B."/>
            <person name="van de Geest H.C."/>
            <person name="van Ham R.C.H.J."/>
            <person name="Hammond-Kosack K.E."/>
            <person name="Henrissat B."/>
            <person name="Kilian A."/>
            <person name="Kobayashi A.K."/>
            <person name="Koopmann E."/>
            <person name="Kourmpetis Y."/>
            <person name="Kuzniar A."/>
            <person name="Lindquist E."/>
            <person name="Lombard V."/>
            <person name="Maliepaard C."/>
            <person name="Martins N."/>
            <person name="Mehrabi R."/>
            <person name="Nap J.P.H."/>
            <person name="Ponomarenko A."/>
            <person name="Rudd J.J."/>
            <person name="Salamov A."/>
            <person name="Schmutz J."/>
            <person name="Schouten H.J."/>
            <person name="Shapiro H."/>
            <person name="Stergiopoulos I."/>
            <person name="Torriani S.F.F."/>
            <person name="Tu H."/>
            <person name="de Vries R.P."/>
            <person name="Waalwijk C."/>
            <person name="Ware S.B."/>
            <person name="Wiebenga A."/>
            <person name="Zwiers L.-H."/>
            <person name="Oliver R.P."/>
            <person name="Grigoriev I.V."/>
            <person name="Kema G.H.J."/>
        </authorList>
    </citation>
    <scope>NUCLEOTIDE SEQUENCE [LARGE SCALE GENOMIC DNA]</scope>
    <source>
        <strain evidence="2">CBS 115943 / IPO323</strain>
    </source>
</reference>
<dbReference type="HOGENOM" id="CLU_3108215_0_0_1"/>
<name>F9X3A1_ZYMTI</name>
<dbReference type="Proteomes" id="UP000008062">
    <property type="component" value="Chromosome 2"/>
</dbReference>
<protein>
    <submittedName>
        <fullName evidence="1">Uncharacterized protein</fullName>
    </submittedName>
</protein>
<dbReference type="InParanoid" id="F9X3A1"/>
<organism evidence="1 2">
    <name type="scientific">Zymoseptoria tritici (strain CBS 115943 / IPO323)</name>
    <name type="common">Speckled leaf blotch fungus</name>
    <name type="synonym">Septoria tritici</name>
    <dbReference type="NCBI Taxonomy" id="336722"/>
    <lineage>
        <taxon>Eukaryota</taxon>
        <taxon>Fungi</taxon>
        <taxon>Dikarya</taxon>
        <taxon>Ascomycota</taxon>
        <taxon>Pezizomycotina</taxon>
        <taxon>Dothideomycetes</taxon>
        <taxon>Dothideomycetidae</taxon>
        <taxon>Mycosphaerellales</taxon>
        <taxon>Mycosphaerellaceae</taxon>
        <taxon>Zymoseptoria</taxon>
    </lineage>
</organism>
<dbReference type="RefSeq" id="XP_003855154.1">
    <property type="nucleotide sequence ID" value="XM_003855106.1"/>
</dbReference>
<dbReference type="GeneID" id="13400247"/>
<evidence type="ECO:0000313" key="1">
    <source>
        <dbReference type="EMBL" id="EGP90130.1"/>
    </source>
</evidence>
<gene>
    <name evidence="1" type="ORF">MYCGRDRAFT_103434</name>
</gene>
<sequence length="51" mass="5991">MDLSLDTDEAWRRRNNVQFILFEIDIARIQTTALSGKRCGKRIDSIGSHRW</sequence>